<dbReference type="EMBL" id="SOZJ01000001">
    <property type="protein sequence ID" value="TGJ74338.1"/>
    <property type="molecule type" value="Genomic_DNA"/>
</dbReference>
<evidence type="ECO:0000313" key="2">
    <source>
        <dbReference type="EMBL" id="TGJ74338.1"/>
    </source>
</evidence>
<dbReference type="InterPro" id="IPR001810">
    <property type="entry name" value="F-box_dom"/>
</dbReference>
<gene>
    <name evidence="2" type="ORF">EYR41_001354</name>
</gene>
<proteinExistence type="predicted"/>
<dbReference type="PROSITE" id="PS50181">
    <property type="entry name" value="FBOX"/>
    <property type="match status" value="1"/>
</dbReference>
<reference evidence="2 3" key="1">
    <citation type="submission" date="2019-03" db="EMBL/GenBank/DDBJ databases">
        <title>Nematode-trapping fungi genome.</title>
        <authorList>
            <person name="Vidal-Diez De Ulzurrun G."/>
        </authorList>
    </citation>
    <scope>NUCLEOTIDE SEQUENCE [LARGE SCALE GENOMIC DNA]</scope>
    <source>
        <strain evidence="2 3">TWF154</strain>
    </source>
</reference>
<name>A0A8H2EBR7_ORBOL</name>
<evidence type="ECO:0000259" key="1">
    <source>
        <dbReference type="PROSITE" id="PS50181"/>
    </source>
</evidence>
<dbReference type="CDD" id="cd09917">
    <property type="entry name" value="F-box_SF"/>
    <property type="match status" value="1"/>
</dbReference>
<organism evidence="2 3">
    <name type="scientific">Orbilia oligospora</name>
    <name type="common">Nematode-trapping fungus</name>
    <name type="synonym">Arthrobotrys oligospora</name>
    <dbReference type="NCBI Taxonomy" id="2813651"/>
    <lineage>
        <taxon>Eukaryota</taxon>
        <taxon>Fungi</taxon>
        <taxon>Dikarya</taxon>
        <taxon>Ascomycota</taxon>
        <taxon>Pezizomycotina</taxon>
        <taxon>Orbiliomycetes</taxon>
        <taxon>Orbiliales</taxon>
        <taxon>Orbiliaceae</taxon>
        <taxon>Orbilia</taxon>
    </lineage>
</organism>
<accession>A0A8H2EBR7</accession>
<dbReference type="Proteomes" id="UP000297595">
    <property type="component" value="Unassembled WGS sequence"/>
</dbReference>
<dbReference type="SUPFAM" id="SSF81383">
    <property type="entry name" value="F-box domain"/>
    <property type="match status" value="1"/>
</dbReference>
<evidence type="ECO:0000313" key="3">
    <source>
        <dbReference type="Proteomes" id="UP000297595"/>
    </source>
</evidence>
<dbReference type="AlphaFoldDB" id="A0A8H2EBR7"/>
<feature type="domain" description="F-box" evidence="1">
    <location>
        <begin position="75"/>
        <end position="120"/>
    </location>
</feature>
<protein>
    <recommendedName>
        <fullName evidence="1">F-box domain-containing protein</fullName>
    </recommendedName>
</protein>
<comment type="caution">
    <text evidence="2">The sequence shown here is derived from an EMBL/GenBank/DDBJ whole genome shotgun (WGS) entry which is preliminary data.</text>
</comment>
<sequence length="681" mass="79259">MPIRGFPFFDTFTSTTLQACIRTWLHLLLYYTFYLDWNFDIRDPYVENWCYNHRVKYNMDDLFTESDTSETSKEPAHITSLPQELVDEILRMLSIRDVVSMRRSCRKFSIMGRHNLMGRLTVSRKYHWTRIDLEALISFAKESCHNFDPSLRLRHLVIEVYPPYIDPSPHPTAPQLPTQVSITVDELRRFHQILNWAYDAYPSETRCSEDLEGLFAEAIMLLPDIERIDIANPGSHTLLSGKVVLSHYREYILKAFCDSHDFGTSSEYRYRIAKQFLKFYRQYDGSQTTPDGIITRKYQNLKPNFASTVFRSVLKSFRVFKSDKPKLTSLCYLRTDRRDGFIPNRWFRNDIDGSEYIRVDFYQPVISNLNNLVVHFQRPPLTDIFHIKRSVERITSYQKNVAKFILHPRQLVGLSIAFNDIAWTEEVKLFDQLHLPYVPSIRLISLSATEGHLLFLRNFHLDTLAFKSDDIIKFLVDRKGTLADVRFVNCALQAPRQSWQPVFGALALLSLSLFNYSSTDARMAEKRDERGVSYCPAAISWFRVEGKIATEEHYCELLPKGYWTRAPGFEENPLMRTNYENAMKAIQVMESVIILGNPVQTHLEAYVQKNATLQHPGCVMPYRPLKGQWDEGPEEYYKFLPINPGLVALTLIFMERIMAAGFDYDDPLLNIGRPPLEGLDG</sequence>
<dbReference type="Pfam" id="PF00646">
    <property type="entry name" value="F-box"/>
    <property type="match status" value="1"/>
</dbReference>
<dbReference type="InterPro" id="IPR036047">
    <property type="entry name" value="F-box-like_dom_sf"/>
</dbReference>